<evidence type="ECO:0000259" key="1">
    <source>
        <dbReference type="Pfam" id="PF01850"/>
    </source>
</evidence>
<accession>G0GES5</accession>
<dbReference type="OrthoDB" id="574461at2"/>
<dbReference type="KEGG" id="stq:Spith_1213"/>
<dbReference type="Proteomes" id="UP000007254">
    <property type="component" value="Chromosome"/>
</dbReference>
<dbReference type="Gene3D" id="3.40.50.1010">
    <property type="entry name" value="5'-nuclease"/>
    <property type="match status" value="1"/>
</dbReference>
<dbReference type="STRING" id="869211.Spith_1213"/>
<dbReference type="Pfam" id="PF01850">
    <property type="entry name" value="PIN"/>
    <property type="match status" value="1"/>
</dbReference>
<name>G0GES5_WINT7</name>
<dbReference type="RefSeq" id="WP_014624824.1">
    <property type="nucleotide sequence ID" value="NC_017583.1"/>
</dbReference>
<proteinExistence type="predicted"/>
<dbReference type="InterPro" id="IPR029060">
    <property type="entry name" value="PIN-like_dom_sf"/>
</dbReference>
<protein>
    <submittedName>
        <fullName evidence="2">PilT protein domain protein</fullName>
    </submittedName>
</protein>
<gene>
    <name evidence="2" type="ordered locus">Spith_1213</name>
</gene>
<feature type="domain" description="PIN" evidence="1">
    <location>
        <begin position="49"/>
        <end position="152"/>
    </location>
</feature>
<organism evidence="2 3">
    <name type="scientific">Winmispira thermophila (strain ATCC 700085 / DSM 6578 / Z-1203)</name>
    <name type="common">Spirochaeta thermophila</name>
    <dbReference type="NCBI Taxonomy" id="869211"/>
    <lineage>
        <taxon>Bacteria</taxon>
        <taxon>Pseudomonadati</taxon>
        <taxon>Spirochaetota</taxon>
        <taxon>Spirochaetia</taxon>
        <taxon>Winmispirales</taxon>
        <taxon>Winmispiraceae</taxon>
        <taxon>Winmispira</taxon>
    </lineage>
</organism>
<dbReference type="InterPro" id="IPR002716">
    <property type="entry name" value="PIN_dom"/>
</dbReference>
<keyword evidence="3" id="KW-1185">Reference proteome</keyword>
<sequence length="382" mass="42932">MAWAVEQLQQILNGRVVQKPKVALDTCCVQYYIGDPPAQPWADCLDPVFRAALDGRIELYVSTVVVSELLAHVHFAHRNTGYDPELDLLAILDRHFQVLDVNGDVARAAGRLRGTFVPGKKMSLKTPDALIGATSITNGHTLFITNDAQLAQALPAGTCVYLKELALEWLAENFPRTCFDTSKTIKPVRRGPGLADHLLSDTNEFGGVKLKPSVTCKRILADAWIAAAAINEACVFFVLTQRNGRKEEAAEVLFWQEALEQQRAAQRIVRYLREYLEVQYDRGKDRYLAALHKHAYGFVFTSLNRERARQLQPCFASKSDHQREADALKAYLTPLWRFRSALTLPGTTWFLCENGEARYLKPAETQQFLDKANNVLGWEGGR</sequence>
<dbReference type="HOGENOM" id="CLU_723425_0_0_12"/>
<evidence type="ECO:0000313" key="3">
    <source>
        <dbReference type="Proteomes" id="UP000007254"/>
    </source>
</evidence>
<evidence type="ECO:0000313" key="2">
    <source>
        <dbReference type="EMBL" id="AEJ61481.1"/>
    </source>
</evidence>
<dbReference type="SUPFAM" id="SSF88723">
    <property type="entry name" value="PIN domain-like"/>
    <property type="match status" value="1"/>
</dbReference>
<reference evidence="2 3" key="1">
    <citation type="submission" date="2011-06" db="EMBL/GenBank/DDBJ databases">
        <title>The complete genome of Spirochaeta thermophila DSM 6578.</title>
        <authorList>
            <consortium name="US DOE Joint Genome Institute (JGI-PGF)"/>
            <person name="Lucas S."/>
            <person name="Lapidus A."/>
            <person name="Bruce D."/>
            <person name="Goodwin L."/>
            <person name="Pitluck S."/>
            <person name="Peters L."/>
            <person name="Kyrpides N."/>
            <person name="Mavromatis K."/>
            <person name="Ivanova N."/>
            <person name="Mikailova N."/>
            <person name="Pagani I."/>
            <person name="Chertkov O."/>
            <person name="Detter J.C."/>
            <person name="Tapia R."/>
            <person name="Han C."/>
            <person name="Land M."/>
            <person name="Hauser L."/>
            <person name="Markowitz V."/>
            <person name="Cheng J.-F."/>
            <person name="Hugenholtz P."/>
            <person name="Woyke T."/>
            <person name="Wu D."/>
            <person name="Spring S."/>
            <person name="Merkhoffer B."/>
            <person name="Schneider S."/>
            <person name="Klenk H.-P."/>
            <person name="Eisen J.A."/>
        </authorList>
    </citation>
    <scope>NUCLEOTIDE SEQUENCE [LARGE SCALE GENOMIC DNA]</scope>
    <source>
        <strain evidence="3">ATCC 700085 / DSM 6578 / Z-1203</strain>
    </source>
</reference>
<dbReference type="EMBL" id="CP002903">
    <property type="protein sequence ID" value="AEJ61481.1"/>
    <property type="molecule type" value="Genomic_DNA"/>
</dbReference>
<dbReference type="AlphaFoldDB" id="G0GES5"/>